<reference evidence="1 2" key="1">
    <citation type="submission" date="2016-11" db="EMBL/GenBank/DDBJ databases">
        <title>Description of two novel members of the family Erysipelotrichaceae: Ileibacterium lipovorans gen. nov., sp. nov. and Dubosiella newyorkensis, gen. nov., sp. nov.</title>
        <authorList>
            <person name="Cox L.M."/>
            <person name="Sohn J."/>
            <person name="Tyrrell K.L."/>
            <person name="Citron D.M."/>
            <person name="Lawson P.A."/>
            <person name="Patel N.B."/>
            <person name="Iizumi T."/>
            <person name="Perez-Perez G.I."/>
            <person name="Goldstein E.J."/>
            <person name="Blaser M.J."/>
        </authorList>
    </citation>
    <scope>NUCLEOTIDE SEQUENCE [LARGE SCALE GENOMIC DNA]</scope>
    <source>
        <strain evidence="1 2">NYU-BL-K8</strain>
    </source>
</reference>
<sequence>MTIVHLEPEEFAEMINDSQQAIGVHCIVLDSLIAAMIYTCRYGEYLYYMDRICVSSYKQDEADQLNADCLHAEVYRKMALDMGAGRYGQRACCC</sequence>
<dbReference type="AlphaFoldDB" id="A0A1Q9YMX4"/>
<accession>A0A1Q9YMX4</accession>
<gene>
    <name evidence="1" type="ORF">BO223_00860</name>
</gene>
<dbReference type="Proteomes" id="UP000186758">
    <property type="component" value="Unassembled WGS sequence"/>
</dbReference>
<protein>
    <submittedName>
        <fullName evidence="1">Uncharacterized protein</fullName>
    </submittedName>
</protein>
<organism evidence="1 2">
    <name type="scientific">Faecalibaculum rodentium</name>
    <dbReference type="NCBI Taxonomy" id="1702221"/>
    <lineage>
        <taxon>Bacteria</taxon>
        <taxon>Bacillati</taxon>
        <taxon>Bacillota</taxon>
        <taxon>Erysipelotrichia</taxon>
        <taxon>Erysipelotrichales</taxon>
        <taxon>Erysipelotrichaceae</taxon>
        <taxon>Faecalibaculum</taxon>
    </lineage>
</organism>
<dbReference type="EMBL" id="MPJZ01000010">
    <property type="protein sequence ID" value="OLU47066.1"/>
    <property type="molecule type" value="Genomic_DNA"/>
</dbReference>
<evidence type="ECO:0000313" key="1">
    <source>
        <dbReference type="EMBL" id="OLU47066.1"/>
    </source>
</evidence>
<comment type="caution">
    <text evidence="1">The sequence shown here is derived from an EMBL/GenBank/DDBJ whole genome shotgun (WGS) entry which is preliminary data.</text>
</comment>
<dbReference type="RefSeq" id="WP_075884562.1">
    <property type="nucleotide sequence ID" value="NZ_CAKOCV010000031.1"/>
</dbReference>
<evidence type="ECO:0000313" key="2">
    <source>
        <dbReference type="Proteomes" id="UP000186758"/>
    </source>
</evidence>
<proteinExistence type="predicted"/>
<name>A0A1Q9YMX4_9FIRM</name>